<accession>A0A6V6Y2V2</accession>
<dbReference type="RefSeq" id="WP_180499361.1">
    <property type="nucleotide sequence ID" value="NZ_CAIJCS010000016.1"/>
</dbReference>
<name>A0A6V6Y2V2_9FIRM</name>
<sequence length="293" mass="33173">MTREYKFFVTDAFTDRSFLGNPSGIVLIEGYMSDEEMQKAAQELNHSETACVSQLDRDIYDIRYFTPTKEVDLSGHAALSTFWTLAEQGFINCRGESVRILQHTKAGQLHIDIAFHGDKVKFVDVELPLMSSMKEIEDVEEVARAFSIKREDIGVDEDMLPAVIDNGIATMVLPVKNKEVLLNLNPKRRRMEELAEKYDCLTFHLFHYDSERGAAEQRNFSPAIGIWEESATGTGSGAMYYYLKAKNKLAKEKLVANQGRKKGRPSEIFVHSKNERIYVGGTACIVMEGILRI</sequence>
<comment type="caution">
    <text evidence="2">The sequence shown here is derived from an EMBL/GenBank/DDBJ whole genome shotgun (WGS) entry which is preliminary data.</text>
</comment>
<dbReference type="InterPro" id="IPR003719">
    <property type="entry name" value="Phenazine_PhzF-like"/>
</dbReference>
<reference evidence="2 3" key="1">
    <citation type="submission" date="2020-06" db="EMBL/GenBank/DDBJ databases">
        <authorList>
            <person name="Criscuolo A."/>
        </authorList>
    </citation>
    <scope>NUCLEOTIDE SEQUENCE [LARGE SCALE GENOMIC DNA]</scope>
    <source>
        <strain evidence="2">1804121828</strain>
    </source>
</reference>
<dbReference type="PIRSF" id="PIRSF016184">
    <property type="entry name" value="PhzC_PhzF"/>
    <property type="match status" value="1"/>
</dbReference>
<dbReference type="Gene3D" id="3.10.310.10">
    <property type="entry name" value="Diaminopimelate Epimerase, Chain A, domain 1"/>
    <property type="match status" value="2"/>
</dbReference>
<dbReference type="GO" id="GO:0005737">
    <property type="term" value="C:cytoplasm"/>
    <property type="evidence" value="ECO:0007669"/>
    <property type="project" value="TreeGrafter"/>
</dbReference>
<evidence type="ECO:0000256" key="1">
    <source>
        <dbReference type="PIRSR" id="PIRSR016184-1"/>
    </source>
</evidence>
<dbReference type="GO" id="GO:0016853">
    <property type="term" value="F:isomerase activity"/>
    <property type="evidence" value="ECO:0007669"/>
    <property type="project" value="TreeGrafter"/>
</dbReference>
<proteinExistence type="predicted"/>
<gene>
    <name evidence="2" type="ORF">PEPNEM18_00735</name>
</gene>
<feature type="active site" evidence="1">
    <location>
        <position position="48"/>
    </location>
</feature>
<dbReference type="PANTHER" id="PTHR13774">
    <property type="entry name" value="PHENAZINE BIOSYNTHESIS PROTEIN"/>
    <property type="match status" value="1"/>
</dbReference>
<dbReference type="AlphaFoldDB" id="A0A6V6Y2V2"/>
<dbReference type="EMBL" id="CAIJCS010000016">
    <property type="protein sequence ID" value="CAC9928677.1"/>
    <property type="molecule type" value="Genomic_DNA"/>
</dbReference>
<evidence type="ECO:0000313" key="2">
    <source>
        <dbReference type="EMBL" id="CAC9928677.1"/>
    </source>
</evidence>
<evidence type="ECO:0000313" key="3">
    <source>
        <dbReference type="Proteomes" id="UP000586454"/>
    </source>
</evidence>
<keyword evidence="3" id="KW-1185">Reference proteome</keyword>
<protein>
    <submittedName>
        <fullName evidence="2">Phenazine biosynthesis protein, PhzF family</fullName>
    </submittedName>
</protein>
<dbReference type="SUPFAM" id="SSF54506">
    <property type="entry name" value="Diaminopimelate epimerase-like"/>
    <property type="match status" value="1"/>
</dbReference>
<dbReference type="Pfam" id="PF02567">
    <property type="entry name" value="PhzC-PhzF"/>
    <property type="match status" value="1"/>
</dbReference>
<dbReference type="Proteomes" id="UP000586454">
    <property type="component" value="Unassembled WGS sequence"/>
</dbReference>
<dbReference type="NCBIfam" id="TIGR00654">
    <property type="entry name" value="PhzF_family"/>
    <property type="match status" value="1"/>
</dbReference>
<organism evidence="2 3">
    <name type="scientific">Aedoeadaptatus nemausensis</name>
    <dbReference type="NCBI Taxonomy" id="2582829"/>
    <lineage>
        <taxon>Bacteria</taxon>
        <taxon>Bacillati</taxon>
        <taxon>Bacillota</taxon>
        <taxon>Tissierellia</taxon>
        <taxon>Tissierellales</taxon>
        <taxon>Peptoniphilaceae</taxon>
        <taxon>Aedoeadaptatus</taxon>
    </lineage>
</organism>